<organism evidence="7">
    <name type="scientific">Rhizophora mucronata</name>
    <name type="common">Asiatic mangrove</name>
    <dbReference type="NCBI Taxonomy" id="61149"/>
    <lineage>
        <taxon>Eukaryota</taxon>
        <taxon>Viridiplantae</taxon>
        <taxon>Streptophyta</taxon>
        <taxon>Embryophyta</taxon>
        <taxon>Tracheophyta</taxon>
        <taxon>Spermatophyta</taxon>
        <taxon>Magnoliopsida</taxon>
        <taxon>eudicotyledons</taxon>
        <taxon>Gunneridae</taxon>
        <taxon>Pentapetalae</taxon>
        <taxon>rosids</taxon>
        <taxon>fabids</taxon>
        <taxon>Malpighiales</taxon>
        <taxon>Rhizophoraceae</taxon>
        <taxon>Rhizophora</taxon>
    </lineage>
</organism>
<comment type="subcellular location">
    <subcellularLocation>
        <location evidence="1">Nucleus</location>
    </subcellularLocation>
</comment>
<dbReference type="Gene3D" id="3.40.1810.10">
    <property type="entry name" value="Transcription factor, MADS-box"/>
    <property type="match status" value="1"/>
</dbReference>
<dbReference type="EMBL" id="GGEC01053485">
    <property type="protein sequence ID" value="MBX33969.1"/>
    <property type="molecule type" value="Transcribed_RNA"/>
</dbReference>
<evidence type="ECO:0000256" key="5">
    <source>
        <dbReference type="ARBA" id="ARBA00023242"/>
    </source>
</evidence>
<keyword evidence="5" id="KW-0539">Nucleus</keyword>
<dbReference type="GO" id="GO:0000981">
    <property type="term" value="F:DNA-binding transcription factor activity, RNA polymerase II-specific"/>
    <property type="evidence" value="ECO:0007669"/>
    <property type="project" value="InterPro"/>
</dbReference>
<sequence length="357" mass="40221">MGRVKLKIKRLESTSNRQVTYSKRRSGILKKARELSILCDIDIILLMFSPTGKPTLFHGERSNIEGVIAKFAQLTPQERAKRKVESLEALKKTFMKLDHDVNIQDFLGTSCQTVEELTEHVRFLQDQLTEVHKRLSYWSSPDRIDGIEHLTQMEDSLRESINRIHLHKENFAKNQLLPQECSSQFQSGLPLSMMINGVQDQTLSWLQSNGNQHIMLCNEPNFFPHRGIESSTDASLPCYTGYFDTSKQAEIGNSGSADNMAQEGSGLSELSSSACLTTQLGELFSYGPFNGLNLPENGQMKPNMEMSLHGKHAVYQVNGNFELPRPTYCDGHQAWMSASGPCSITMMDGPRYHQQSN</sequence>
<evidence type="ECO:0000256" key="4">
    <source>
        <dbReference type="ARBA" id="ARBA00023163"/>
    </source>
</evidence>
<reference evidence="7" key="1">
    <citation type="submission" date="2018-02" db="EMBL/GenBank/DDBJ databases">
        <title>Rhizophora mucronata_Transcriptome.</title>
        <authorList>
            <person name="Meera S.P."/>
            <person name="Sreeshan A."/>
            <person name="Augustine A."/>
        </authorList>
    </citation>
    <scope>NUCLEOTIDE SEQUENCE</scope>
    <source>
        <tissue evidence="7">Leaf</tissue>
    </source>
</reference>
<dbReference type="Pfam" id="PF00319">
    <property type="entry name" value="SRF-TF"/>
    <property type="match status" value="1"/>
</dbReference>
<name>A0A2P2MUS5_RHIMU</name>
<evidence type="ECO:0000256" key="2">
    <source>
        <dbReference type="ARBA" id="ARBA00023015"/>
    </source>
</evidence>
<dbReference type="AlphaFoldDB" id="A0A2P2MUS5"/>
<dbReference type="PANTHER" id="PTHR48019">
    <property type="entry name" value="SERUM RESPONSE FACTOR HOMOLOG"/>
    <property type="match status" value="1"/>
</dbReference>
<dbReference type="FunFam" id="3.40.1810.10:FF:000010">
    <property type="entry name" value="Agamous-like MADS-box protein AGL30"/>
    <property type="match status" value="1"/>
</dbReference>
<dbReference type="InterPro" id="IPR050142">
    <property type="entry name" value="MADS-box/MEF2_TF"/>
</dbReference>
<evidence type="ECO:0000313" key="7">
    <source>
        <dbReference type="EMBL" id="MBX33969.1"/>
    </source>
</evidence>
<feature type="domain" description="MADS-box" evidence="6">
    <location>
        <begin position="1"/>
        <end position="61"/>
    </location>
</feature>
<dbReference type="GO" id="GO:0046983">
    <property type="term" value="F:protein dimerization activity"/>
    <property type="evidence" value="ECO:0007669"/>
    <property type="project" value="InterPro"/>
</dbReference>
<evidence type="ECO:0000259" key="6">
    <source>
        <dbReference type="PROSITE" id="PS50066"/>
    </source>
</evidence>
<dbReference type="GO" id="GO:0010152">
    <property type="term" value="P:pollen maturation"/>
    <property type="evidence" value="ECO:0007669"/>
    <property type="project" value="UniProtKB-ARBA"/>
</dbReference>
<keyword evidence="2" id="KW-0805">Transcription regulation</keyword>
<dbReference type="SUPFAM" id="SSF55455">
    <property type="entry name" value="SRF-like"/>
    <property type="match status" value="1"/>
</dbReference>
<dbReference type="PRINTS" id="PR00404">
    <property type="entry name" value="MADSDOMAIN"/>
</dbReference>
<protein>
    <submittedName>
        <fullName evidence="7">Agamous-like MADS-box protein AGL65 isoform X1</fullName>
    </submittedName>
</protein>
<evidence type="ECO:0000256" key="3">
    <source>
        <dbReference type="ARBA" id="ARBA00023125"/>
    </source>
</evidence>
<dbReference type="InterPro" id="IPR002100">
    <property type="entry name" value="TF_MADSbox"/>
</dbReference>
<dbReference type="GO" id="GO:0005634">
    <property type="term" value="C:nucleus"/>
    <property type="evidence" value="ECO:0007669"/>
    <property type="project" value="UniProtKB-SubCell"/>
</dbReference>
<keyword evidence="4" id="KW-0804">Transcription</keyword>
<dbReference type="CDD" id="cd00266">
    <property type="entry name" value="MADS_SRF_like"/>
    <property type="match status" value="1"/>
</dbReference>
<accession>A0A2P2MUS5</accession>
<proteinExistence type="predicted"/>
<keyword evidence="3" id="KW-0238">DNA-binding</keyword>
<dbReference type="SMART" id="SM00432">
    <property type="entry name" value="MADS"/>
    <property type="match status" value="1"/>
</dbReference>
<dbReference type="InterPro" id="IPR033897">
    <property type="entry name" value="SRF-like_MADS-box"/>
</dbReference>
<dbReference type="GO" id="GO:0080092">
    <property type="term" value="P:regulation of pollen tube growth"/>
    <property type="evidence" value="ECO:0007669"/>
    <property type="project" value="UniProtKB-ARBA"/>
</dbReference>
<dbReference type="GO" id="GO:0045944">
    <property type="term" value="P:positive regulation of transcription by RNA polymerase II"/>
    <property type="evidence" value="ECO:0007669"/>
    <property type="project" value="InterPro"/>
</dbReference>
<dbReference type="GO" id="GO:0000987">
    <property type="term" value="F:cis-regulatory region sequence-specific DNA binding"/>
    <property type="evidence" value="ECO:0007669"/>
    <property type="project" value="InterPro"/>
</dbReference>
<dbReference type="InterPro" id="IPR036879">
    <property type="entry name" value="TF_MADSbox_sf"/>
</dbReference>
<evidence type="ECO:0000256" key="1">
    <source>
        <dbReference type="ARBA" id="ARBA00004123"/>
    </source>
</evidence>
<dbReference type="PROSITE" id="PS50066">
    <property type="entry name" value="MADS_BOX_2"/>
    <property type="match status" value="1"/>
</dbReference>